<gene>
    <name evidence="1" type="ORF">BDA99DRAFT_507615</name>
</gene>
<reference evidence="1" key="1">
    <citation type="journal article" date="2022" name="IScience">
        <title>Evolution of zygomycete secretomes and the origins of terrestrial fungal ecologies.</title>
        <authorList>
            <person name="Chang Y."/>
            <person name="Wang Y."/>
            <person name="Mondo S."/>
            <person name="Ahrendt S."/>
            <person name="Andreopoulos W."/>
            <person name="Barry K."/>
            <person name="Beard J."/>
            <person name="Benny G.L."/>
            <person name="Blankenship S."/>
            <person name="Bonito G."/>
            <person name="Cuomo C."/>
            <person name="Desiro A."/>
            <person name="Gervers K.A."/>
            <person name="Hundley H."/>
            <person name="Kuo A."/>
            <person name="LaButti K."/>
            <person name="Lang B.F."/>
            <person name="Lipzen A."/>
            <person name="O'Donnell K."/>
            <person name="Pangilinan J."/>
            <person name="Reynolds N."/>
            <person name="Sandor L."/>
            <person name="Smith M.E."/>
            <person name="Tsang A."/>
            <person name="Grigoriev I.V."/>
            <person name="Stajich J.E."/>
            <person name="Spatafora J.W."/>
        </authorList>
    </citation>
    <scope>NUCLEOTIDE SEQUENCE</scope>
    <source>
        <strain evidence="1">RSA 2281</strain>
    </source>
</reference>
<dbReference type="AlphaFoldDB" id="A0AAD5K1U4"/>
<dbReference type="Proteomes" id="UP001209540">
    <property type="component" value="Unassembled WGS sequence"/>
</dbReference>
<keyword evidence="2" id="KW-1185">Reference proteome</keyword>
<comment type="caution">
    <text evidence="1">The sequence shown here is derived from an EMBL/GenBank/DDBJ whole genome shotgun (WGS) entry which is preliminary data.</text>
</comment>
<dbReference type="EMBL" id="JAIXMP010000011">
    <property type="protein sequence ID" value="KAI9265070.1"/>
    <property type="molecule type" value="Genomic_DNA"/>
</dbReference>
<organism evidence="1 2">
    <name type="scientific">Phascolomyces articulosus</name>
    <dbReference type="NCBI Taxonomy" id="60185"/>
    <lineage>
        <taxon>Eukaryota</taxon>
        <taxon>Fungi</taxon>
        <taxon>Fungi incertae sedis</taxon>
        <taxon>Mucoromycota</taxon>
        <taxon>Mucoromycotina</taxon>
        <taxon>Mucoromycetes</taxon>
        <taxon>Mucorales</taxon>
        <taxon>Lichtheimiaceae</taxon>
        <taxon>Phascolomyces</taxon>
    </lineage>
</organism>
<reference evidence="1" key="2">
    <citation type="submission" date="2023-02" db="EMBL/GenBank/DDBJ databases">
        <authorList>
            <consortium name="DOE Joint Genome Institute"/>
            <person name="Mondo S.J."/>
            <person name="Chang Y."/>
            <person name="Wang Y."/>
            <person name="Ahrendt S."/>
            <person name="Andreopoulos W."/>
            <person name="Barry K."/>
            <person name="Beard J."/>
            <person name="Benny G.L."/>
            <person name="Blankenship S."/>
            <person name="Bonito G."/>
            <person name="Cuomo C."/>
            <person name="Desiro A."/>
            <person name="Gervers K.A."/>
            <person name="Hundley H."/>
            <person name="Kuo A."/>
            <person name="LaButti K."/>
            <person name="Lang B.F."/>
            <person name="Lipzen A."/>
            <person name="O'Donnell K."/>
            <person name="Pangilinan J."/>
            <person name="Reynolds N."/>
            <person name="Sandor L."/>
            <person name="Smith M.W."/>
            <person name="Tsang A."/>
            <person name="Grigoriev I.V."/>
            <person name="Stajich J.E."/>
            <person name="Spatafora J.W."/>
        </authorList>
    </citation>
    <scope>NUCLEOTIDE SEQUENCE</scope>
    <source>
        <strain evidence="1">RSA 2281</strain>
    </source>
</reference>
<accession>A0AAD5K1U4</accession>
<sequence>MIIMGTERTPDTDGQETWCQNRQPVQAHHCYCIINQSLRSTHNNTDDIVIINESSSNNNTIRSSKITSSSAHVLKPKDRIFEVSQLPAKFRSSKAFYLNNEDHVFQVRASQILEARKKLHPNDLTTKETASQLDSILSEDLLSSIKSILVATNPHVSSNRTNQLAYYNWVIVDLCRRMSIIQNRVIHRYGNINKESRMRPVIEHLLNDPNIVGITSSGTTKASISIYAKLDDGEYADYFTPFVESKRSRILDIVEQFGDEICLFTEFIDIKQIGDMEEQEYQDFLHDLYLIKDGLEPRIQNIHFIFDDSFPIASYNKVTFLNPKNNHP</sequence>
<proteinExistence type="predicted"/>
<evidence type="ECO:0000313" key="1">
    <source>
        <dbReference type="EMBL" id="KAI9265070.1"/>
    </source>
</evidence>
<protein>
    <submittedName>
        <fullName evidence="1">Uncharacterized protein</fullName>
    </submittedName>
</protein>
<name>A0AAD5K1U4_9FUNG</name>
<evidence type="ECO:0000313" key="2">
    <source>
        <dbReference type="Proteomes" id="UP001209540"/>
    </source>
</evidence>